<evidence type="ECO:0000313" key="2">
    <source>
        <dbReference type="Proteomes" id="UP000636793"/>
    </source>
</evidence>
<dbReference type="Proteomes" id="UP000636793">
    <property type="component" value="Unassembled WGS sequence"/>
</dbReference>
<proteinExistence type="predicted"/>
<dbReference type="EMBL" id="BMHI01000001">
    <property type="protein sequence ID" value="GGB17218.1"/>
    <property type="molecule type" value="Genomic_DNA"/>
</dbReference>
<name>A0A916SUJ5_9MICO</name>
<organism evidence="1 2">
    <name type="scientific">Flexivirga endophytica</name>
    <dbReference type="NCBI Taxonomy" id="1849103"/>
    <lineage>
        <taxon>Bacteria</taxon>
        <taxon>Bacillati</taxon>
        <taxon>Actinomycetota</taxon>
        <taxon>Actinomycetes</taxon>
        <taxon>Micrococcales</taxon>
        <taxon>Dermacoccaceae</taxon>
        <taxon>Flexivirga</taxon>
    </lineage>
</organism>
<reference evidence="1" key="1">
    <citation type="journal article" date="2014" name="Int. J. Syst. Evol. Microbiol.">
        <title>Complete genome sequence of Corynebacterium casei LMG S-19264T (=DSM 44701T), isolated from a smear-ripened cheese.</title>
        <authorList>
            <consortium name="US DOE Joint Genome Institute (JGI-PGF)"/>
            <person name="Walter F."/>
            <person name="Albersmeier A."/>
            <person name="Kalinowski J."/>
            <person name="Ruckert C."/>
        </authorList>
    </citation>
    <scope>NUCLEOTIDE SEQUENCE</scope>
    <source>
        <strain evidence="1">CGMCC 1.15085</strain>
    </source>
</reference>
<protein>
    <recommendedName>
        <fullName evidence="3">DUF559 domain-containing protein</fullName>
    </recommendedName>
</protein>
<gene>
    <name evidence="1" type="ORF">GCM10011492_03770</name>
</gene>
<evidence type="ECO:0000313" key="1">
    <source>
        <dbReference type="EMBL" id="GGB17218.1"/>
    </source>
</evidence>
<evidence type="ECO:0008006" key="3">
    <source>
        <dbReference type="Google" id="ProtNLM"/>
    </source>
</evidence>
<comment type="caution">
    <text evidence="1">The sequence shown here is derived from an EMBL/GenBank/DDBJ whole genome shotgun (WGS) entry which is preliminary data.</text>
</comment>
<reference evidence="1" key="2">
    <citation type="submission" date="2020-09" db="EMBL/GenBank/DDBJ databases">
        <authorList>
            <person name="Sun Q."/>
            <person name="Zhou Y."/>
        </authorList>
    </citation>
    <scope>NUCLEOTIDE SEQUENCE</scope>
    <source>
        <strain evidence="1">CGMCC 1.15085</strain>
    </source>
</reference>
<keyword evidence="2" id="KW-1185">Reference proteome</keyword>
<accession>A0A916SUJ5</accession>
<dbReference type="AlphaFoldDB" id="A0A916SUJ5"/>
<sequence>MYGADRRAIARELAAAHGGVVHRLALAEHGIDRFAVRNEVAAGRWFKVGRHTVAIHSPELNETARWWRAVWESGSGARLDGVSALEASGMTGYHASVIDVTVPKSSHTHAVERVRLHLPRVPAPVVGAGIRKVAPDIATIHAAQWAATDRQAALVICMPLQQRLTTPSRLQLAWHGVQRSARRKLLDGVIGDVADGAHSLGELDFTRMARRVGLPPPSHQSLRDGPDSRVYLDVSWDDVGLVVEIDGGHHALALNPIDDALRQNDRVTAGERVLRVPVIGLRLLPQKFMQQVRHTYDVLRAEASRPRMR</sequence>